<protein>
    <recommendedName>
        <fullName evidence="3">SGNH hydrolase-type esterase domain-containing protein</fullName>
    </recommendedName>
</protein>
<dbReference type="HOGENOM" id="CLU_737058_0_0_6"/>
<dbReference type="EMBL" id="AAQH01000008">
    <property type="protein sequence ID" value="EAT12256.1"/>
    <property type="molecule type" value="Genomic_DNA"/>
</dbReference>
<evidence type="ECO:0000313" key="1">
    <source>
        <dbReference type="EMBL" id="EAT12256.1"/>
    </source>
</evidence>
<organism evidence="1 2">
    <name type="scientific">Bermanella marisrubri</name>
    <dbReference type="NCBI Taxonomy" id="207949"/>
    <lineage>
        <taxon>Bacteria</taxon>
        <taxon>Pseudomonadati</taxon>
        <taxon>Pseudomonadota</taxon>
        <taxon>Gammaproteobacteria</taxon>
        <taxon>Oceanospirillales</taxon>
        <taxon>Oceanospirillaceae</taxon>
        <taxon>Bermanella</taxon>
    </lineage>
</organism>
<name>Q1N2A8_9GAMM</name>
<sequence length="375" mass="42918">MPVTTYRYTRNAERYAKSLARSRFRTRRLPGWLPGTQRKIAILTEGDSWFDYPLKSLSSGIGFVLRFFTGLQGFDATSKTNVIDCLVSDSSLNSTTLRIERSGDHADELSAKTSDKTHGVMEERLPSPTLYAVLKNKDIGQNLDCILLSAGGNDLINHMRRHVMQDYCGSAEQSIDVHELRSMAQRVVQHYLNALLYRDEFAPQAHVICHSYAYPIHLYSGTSFCFDINDIGLILGRLFKLIGHTWTRRAFATIGVDINEQGQIFTKDDANLHESFDKKGWPSNPQAVDGKRIGVHAERAYAIRLMLDVLMEEMSELPELYRQRTGQDLDRFHYIDLRNEVQKPEYWADFIHLNDKGCTQVVKRFLSVIEKLDFA</sequence>
<accession>Q1N2A8</accession>
<dbReference type="Proteomes" id="UP000004263">
    <property type="component" value="Unassembled WGS sequence"/>
</dbReference>
<gene>
    <name evidence="1" type="ORF">RED65_15493</name>
</gene>
<comment type="caution">
    <text evidence="1">The sequence shown here is derived from an EMBL/GenBank/DDBJ whole genome shotgun (WGS) entry which is preliminary data.</text>
</comment>
<evidence type="ECO:0008006" key="3">
    <source>
        <dbReference type="Google" id="ProtNLM"/>
    </source>
</evidence>
<evidence type="ECO:0000313" key="2">
    <source>
        <dbReference type="Proteomes" id="UP000004263"/>
    </source>
</evidence>
<dbReference type="OrthoDB" id="6194308at2"/>
<reference evidence="1 2" key="1">
    <citation type="submission" date="2006-03" db="EMBL/GenBank/DDBJ databases">
        <authorList>
            <person name="Pinhassi J."/>
            <person name="Pedros-Alio C."/>
            <person name="Ferriera S."/>
            <person name="Johnson J."/>
            <person name="Kravitz S."/>
            <person name="Halpern A."/>
            <person name="Remington K."/>
            <person name="Beeson K."/>
            <person name="Tran B."/>
            <person name="Rogers Y.-H."/>
            <person name="Friedman R."/>
            <person name="Venter J.C."/>
        </authorList>
    </citation>
    <scope>NUCLEOTIDE SEQUENCE [LARGE SCALE GENOMIC DNA]</scope>
    <source>
        <strain evidence="1 2">RED65</strain>
    </source>
</reference>
<keyword evidence="2" id="KW-1185">Reference proteome</keyword>
<proteinExistence type="predicted"/>
<dbReference type="RefSeq" id="WP_007018308.1">
    <property type="nucleotide sequence ID" value="NZ_CH724116.1"/>
</dbReference>
<dbReference type="AlphaFoldDB" id="Q1N2A8"/>